<protein>
    <submittedName>
        <fullName evidence="1">Uncharacterized protein</fullName>
    </submittedName>
</protein>
<accession>A0ABQ9YIH9</accession>
<gene>
    <name evidence="1" type="ORF">BLNAU_1616</name>
</gene>
<keyword evidence="2" id="KW-1185">Reference proteome</keyword>
<sequence length="210" mass="23617">MKKEKDLRSELRPTIRTHAERTFITKLTQCTAGESGEDNEKKGGIDACREQHKQCETRCHPLLTAEQQCSETCHTTFLQCTSVCGTDKNDKTGAGKKACLIQCRADRSDCRSMCSNSEKEEENGLCGECDADKLASHIATMNVTFLTKRVGAGVRRGEMFQRWTIQDDVKRTWHFFVSSTLYAARANAELDHCVSLCEHSKRSVRHGFGM</sequence>
<dbReference type="Proteomes" id="UP001281761">
    <property type="component" value="Unassembled WGS sequence"/>
</dbReference>
<organism evidence="1 2">
    <name type="scientific">Blattamonas nauphoetae</name>
    <dbReference type="NCBI Taxonomy" id="2049346"/>
    <lineage>
        <taxon>Eukaryota</taxon>
        <taxon>Metamonada</taxon>
        <taxon>Preaxostyla</taxon>
        <taxon>Oxymonadida</taxon>
        <taxon>Blattamonas</taxon>
    </lineage>
</organism>
<dbReference type="EMBL" id="JARBJD010000006">
    <property type="protein sequence ID" value="KAK2963573.1"/>
    <property type="molecule type" value="Genomic_DNA"/>
</dbReference>
<reference evidence="1 2" key="1">
    <citation type="journal article" date="2022" name="bioRxiv">
        <title>Genomics of Preaxostyla Flagellates Illuminates Evolutionary Transitions and the Path Towards Mitochondrial Loss.</title>
        <authorList>
            <person name="Novak L.V.F."/>
            <person name="Treitli S.C."/>
            <person name="Pyrih J."/>
            <person name="Halakuc P."/>
            <person name="Pipaliya S.V."/>
            <person name="Vacek V."/>
            <person name="Brzon O."/>
            <person name="Soukal P."/>
            <person name="Eme L."/>
            <person name="Dacks J.B."/>
            <person name="Karnkowska A."/>
            <person name="Elias M."/>
            <person name="Hampl V."/>
        </authorList>
    </citation>
    <scope>NUCLEOTIDE SEQUENCE [LARGE SCALE GENOMIC DNA]</scope>
    <source>
        <strain evidence="1">NAU3</strain>
        <tissue evidence="1">Gut</tissue>
    </source>
</reference>
<evidence type="ECO:0000313" key="2">
    <source>
        <dbReference type="Proteomes" id="UP001281761"/>
    </source>
</evidence>
<proteinExistence type="predicted"/>
<comment type="caution">
    <text evidence="1">The sequence shown here is derived from an EMBL/GenBank/DDBJ whole genome shotgun (WGS) entry which is preliminary data.</text>
</comment>
<evidence type="ECO:0000313" key="1">
    <source>
        <dbReference type="EMBL" id="KAK2963573.1"/>
    </source>
</evidence>
<name>A0ABQ9YIH9_9EUKA</name>